<comment type="caution">
    <text evidence="2">The sequence shown here is derived from an EMBL/GenBank/DDBJ whole genome shotgun (WGS) entry which is preliminary data.</text>
</comment>
<dbReference type="RefSeq" id="WP_226385503.1">
    <property type="nucleotide sequence ID" value="NZ_JADCKA010000010.1"/>
</dbReference>
<proteinExistence type="predicted"/>
<dbReference type="EMBL" id="JADCKA010000010">
    <property type="protein sequence ID" value="MBE5035854.1"/>
    <property type="molecule type" value="Genomic_DNA"/>
</dbReference>
<dbReference type="Pfam" id="PF00156">
    <property type="entry name" value="Pribosyltran"/>
    <property type="match status" value="1"/>
</dbReference>
<feature type="domain" description="Phosphoribosyltransferase" evidence="1">
    <location>
        <begin position="40"/>
        <end position="166"/>
    </location>
</feature>
<dbReference type="InterPro" id="IPR000836">
    <property type="entry name" value="PRTase_dom"/>
</dbReference>
<accession>A0ABR9QYB2</accession>
<dbReference type="EC" id="2.4.2.7" evidence="2"/>
<dbReference type="PANTHER" id="PTHR43218:SF1">
    <property type="entry name" value="PHOSPHORIBOSYLTRANSFERASE"/>
    <property type="match status" value="1"/>
</dbReference>
<evidence type="ECO:0000313" key="3">
    <source>
        <dbReference type="Proteomes" id="UP001516588"/>
    </source>
</evidence>
<dbReference type="Gene3D" id="3.40.50.2020">
    <property type="match status" value="1"/>
</dbReference>
<reference evidence="2 3" key="1">
    <citation type="submission" date="2020-10" db="EMBL/GenBank/DDBJ databases">
        <title>ChiBAC.</title>
        <authorList>
            <person name="Zenner C."/>
            <person name="Hitch T.C.A."/>
            <person name="Clavel T."/>
        </authorList>
    </citation>
    <scope>NUCLEOTIDE SEQUENCE [LARGE SCALE GENOMIC DNA]</scope>
    <source>
        <strain evidence="2 3">DSM 108706</strain>
    </source>
</reference>
<dbReference type="CDD" id="cd06223">
    <property type="entry name" value="PRTases_typeI"/>
    <property type="match status" value="1"/>
</dbReference>
<protein>
    <submittedName>
        <fullName evidence="2">Adenine phosphoribosyltransferase</fullName>
        <ecNumber evidence="2">2.4.2.7</ecNumber>
    </submittedName>
</protein>
<dbReference type="NCBIfam" id="NF005592">
    <property type="entry name" value="PRK07322.1"/>
    <property type="match status" value="1"/>
</dbReference>
<dbReference type="SUPFAM" id="SSF53271">
    <property type="entry name" value="PRTase-like"/>
    <property type="match status" value="1"/>
</dbReference>
<keyword evidence="2" id="KW-0808">Transferase</keyword>
<evidence type="ECO:0000259" key="1">
    <source>
        <dbReference type="Pfam" id="PF00156"/>
    </source>
</evidence>
<name>A0ABR9QYB2_9FIRM</name>
<dbReference type="GO" id="GO:0003999">
    <property type="term" value="F:adenine phosphoribosyltransferase activity"/>
    <property type="evidence" value="ECO:0007669"/>
    <property type="project" value="UniProtKB-EC"/>
</dbReference>
<dbReference type="PANTHER" id="PTHR43218">
    <property type="entry name" value="PHOSPHORIBOSYLTRANSFERASE-RELATED"/>
    <property type="match status" value="1"/>
</dbReference>
<dbReference type="GO" id="GO:0016491">
    <property type="term" value="F:oxidoreductase activity"/>
    <property type="evidence" value="ECO:0007669"/>
    <property type="project" value="UniProtKB-KW"/>
</dbReference>
<dbReference type="Proteomes" id="UP001516588">
    <property type="component" value="Unassembled WGS sequence"/>
</dbReference>
<gene>
    <name evidence="2" type="ORF">INF20_06145</name>
</gene>
<organism evidence="2 3">
    <name type="scientific">Gallibacter intestinalis</name>
    <dbReference type="NCBI Taxonomy" id="2779356"/>
    <lineage>
        <taxon>Bacteria</taxon>
        <taxon>Bacillati</taxon>
        <taxon>Bacillota</taxon>
        <taxon>Clostridia</taxon>
        <taxon>Eubacteriales</taxon>
        <taxon>Eubacteriaceae</taxon>
        <taxon>Gallibacter</taxon>
    </lineage>
</organism>
<keyword evidence="2" id="KW-0328">Glycosyltransferase</keyword>
<sequence length="183" mass="20142">MFYEMEIAGLKRKLPLFPVDKETQIAAFIIFGDVEMTKAAAKELLEKAPEFDLLMTAEAKSIPLVYEMASQAGMNDYIIARKGVKVYMKEPISVKVNSITTHGQQYLYLGEDEVNRARGKRVLIVDDVISTGESLQALENLANEAGAKIVGKMAILGEGDAMERDDITVLAPLPVFDTEGNVK</sequence>
<keyword evidence="2" id="KW-0560">Oxidoreductase</keyword>
<keyword evidence="3" id="KW-1185">Reference proteome</keyword>
<dbReference type="InterPro" id="IPR029057">
    <property type="entry name" value="PRTase-like"/>
</dbReference>
<evidence type="ECO:0000313" key="2">
    <source>
        <dbReference type="EMBL" id="MBE5035854.1"/>
    </source>
</evidence>